<proteinExistence type="inferred from homology"/>
<dbReference type="GO" id="GO:0047617">
    <property type="term" value="F:fatty acyl-CoA hydrolase activity"/>
    <property type="evidence" value="ECO:0007669"/>
    <property type="project" value="TreeGrafter"/>
</dbReference>
<comment type="similarity">
    <text evidence="1">Belongs to the 4-hydroxybenzoyl-CoA thioesterase family.</text>
</comment>
<dbReference type="EMBL" id="MDTQ01000001">
    <property type="protein sequence ID" value="ODC02504.1"/>
    <property type="molecule type" value="Genomic_DNA"/>
</dbReference>
<keyword evidence="2" id="KW-0378">Hydrolase</keyword>
<keyword evidence="4" id="KW-1185">Reference proteome</keyword>
<name>A0A1E2V697_9GAMM</name>
<evidence type="ECO:0000256" key="1">
    <source>
        <dbReference type="ARBA" id="ARBA00005953"/>
    </source>
</evidence>
<organism evidence="3 4">
    <name type="scientific">Terasakiispira papahanaumokuakeensis</name>
    <dbReference type="NCBI Taxonomy" id="197479"/>
    <lineage>
        <taxon>Bacteria</taxon>
        <taxon>Pseudomonadati</taxon>
        <taxon>Pseudomonadota</taxon>
        <taxon>Gammaproteobacteria</taxon>
        <taxon>Oceanospirillales</taxon>
        <taxon>Terasakiispira</taxon>
    </lineage>
</organism>
<evidence type="ECO:0008006" key="5">
    <source>
        <dbReference type="Google" id="ProtNLM"/>
    </source>
</evidence>
<dbReference type="STRING" id="197479.BFW38_02035"/>
<dbReference type="OrthoDB" id="333038at2"/>
<evidence type="ECO:0000313" key="3">
    <source>
        <dbReference type="EMBL" id="ODC02504.1"/>
    </source>
</evidence>
<dbReference type="PANTHER" id="PTHR31793">
    <property type="entry name" value="4-HYDROXYBENZOYL-COA THIOESTERASE FAMILY MEMBER"/>
    <property type="match status" value="1"/>
</dbReference>
<dbReference type="Proteomes" id="UP000094291">
    <property type="component" value="Unassembled WGS sequence"/>
</dbReference>
<dbReference type="AlphaFoldDB" id="A0A1E2V697"/>
<sequence>MSRQHLRFPHEKRVHRHQLKVRISDLNYGQHLGHDALVSLLHQARVSWWAAHGLAEWDIGGVGTVIADLAVEYRAEAFWDDCLTIELAVGEVGRKGAEIWHRIVKSHPEGEQEIAIARIGMVFFDFQARQAVAVPDVFHQVIKAPLRLSTEGLSSSESVASAENRLSSQGDVDVT</sequence>
<evidence type="ECO:0000256" key="2">
    <source>
        <dbReference type="ARBA" id="ARBA00022801"/>
    </source>
</evidence>
<dbReference type="Gene3D" id="3.10.129.10">
    <property type="entry name" value="Hotdog Thioesterase"/>
    <property type="match status" value="1"/>
</dbReference>
<dbReference type="Pfam" id="PF13279">
    <property type="entry name" value="4HBT_2"/>
    <property type="match status" value="1"/>
</dbReference>
<comment type="caution">
    <text evidence="3">The sequence shown here is derived from an EMBL/GenBank/DDBJ whole genome shotgun (WGS) entry which is preliminary data.</text>
</comment>
<evidence type="ECO:0000313" key="4">
    <source>
        <dbReference type="Proteomes" id="UP000094291"/>
    </source>
</evidence>
<dbReference type="PANTHER" id="PTHR31793:SF27">
    <property type="entry name" value="NOVEL THIOESTERASE SUPERFAMILY DOMAIN AND SAPOSIN A-TYPE DOMAIN CONTAINING PROTEIN (0610012H03RIK)"/>
    <property type="match status" value="1"/>
</dbReference>
<dbReference type="InterPro" id="IPR029069">
    <property type="entry name" value="HotDog_dom_sf"/>
</dbReference>
<dbReference type="InterPro" id="IPR050563">
    <property type="entry name" value="4-hydroxybenzoyl-CoA_TE"/>
</dbReference>
<protein>
    <recommendedName>
        <fullName evidence="5">Thioesterase</fullName>
    </recommendedName>
</protein>
<gene>
    <name evidence="3" type="ORF">BFW38_02035</name>
</gene>
<reference evidence="3 4" key="1">
    <citation type="submission" date="2016-08" db="EMBL/GenBank/DDBJ databases">
        <authorList>
            <person name="Seilhamer J.J."/>
        </authorList>
    </citation>
    <scope>NUCLEOTIDE SEQUENCE [LARGE SCALE GENOMIC DNA]</scope>
    <source>
        <strain evidence="3 4">PH27A</strain>
    </source>
</reference>
<dbReference type="RefSeq" id="WP_068996889.1">
    <property type="nucleotide sequence ID" value="NZ_MDTQ01000001.1"/>
</dbReference>
<dbReference type="SUPFAM" id="SSF54637">
    <property type="entry name" value="Thioesterase/thiol ester dehydrase-isomerase"/>
    <property type="match status" value="1"/>
</dbReference>
<dbReference type="CDD" id="cd00586">
    <property type="entry name" value="4HBT"/>
    <property type="match status" value="1"/>
</dbReference>
<accession>A0A1E2V697</accession>